<keyword evidence="1" id="KW-0805">Transcription regulation</keyword>
<dbReference type="Proteomes" id="UP000464186">
    <property type="component" value="Chromosome"/>
</dbReference>
<keyword evidence="7" id="KW-1185">Reference proteome</keyword>
<evidence type="ECO:0000313" key="7">
    <source>
        <dbReference type="Proteomes" id="UP000464186"/>
    </source>
</evidence>
<keyword evidence="2 4" id="KW-0238">DNA-binding</keyword>
<dbReference type="PANTHER" id="PTHR30055:SF234">
    <property type="entry name" value="HTH-TYPE TRANSCRIPTIONAL REGULATOR BETI"/>
    <property type="match status" value="1"/>
</dbReference>
<dbReference type="GO" id="GO:0000976">
    <property type="term" value="F:transcription cis-regulatory region binding"/>
    <property type="evidence" value="ECO:0007669"/>
    <property type="project" value="TreeGrafter"/>
</dbReference>
<evidence type="ECO:0000313" key="6">
    <source>
        <dbReference type="EMBL" id="QHK20228.1"/>
    </source>
</evidence>
<dbReference type="Pfam" id="PF00440">
    <property type="entry name" value="TetR_N"/>
    <property type="match status" value="1"/>
</dbReference>
<dbReference type="KEGG" id="psey:GU243_11340"/>
<gene>
    <name evidence="6" type="ORF">GU243_11340</name>
</gene>
<evidence type="ECO:0000259" key="5">
    <source>
        <dbReference type="PROSITE" id="PS50977"/>
    </source>
</evidence>
<protein>
    <submittedName>
        <fullName evidence="6">TetR family transcriptional regulator</fullName>
    </submittedName>
</protein>
<feature type="DNA-binding region" description="H-T-H motif" evidence="4">
    <location>
        <begin position="37"/>
        <end position="56"/>
    </location>
</feature>
<dbReference type="PROSITE" id="PS50977">
    <property type="entry name" value="HTH_TETR_2"/>
    <property type="match status" value="1"/>
</dbReference>
<evidence type="ECO:0000256" key="4">
    <source>
        <dbReference type="PROSITE-ProRule" id="PRU00335"/>
    </source>
</evidence>
<dbReference type="AlphaFoldDB" id="A0A6P1NLQ4"/>
<keyword evidence="3" id="KW-0804">Transcription</keyword>
<evidence type="ECO:0000256" key="3">
    <source>
        <dbReference type="ARBA" id="ARBA00023163"/>
    </source>
</evidence>
<dbReference type="SUPFAM" id="SSF48498">
    <property type="entry name" value="Tetracyclin repressor-like, C-terminal domain"/>
    <property type="match status" value="1"/>
</dbReference>
<organism evidence="6 7">
    <name type="scientific">Pseudarthrobacter psychrotolerans</name>
    <dbReference type="NCBI Taxonomy" id="2697569"/>
    <lineage>
        <taxon>Bacteria</taxon>
        <taxon>Bacillati</taxon>
        <taxon>Actinomycetota</taxon>
        <taxon>Actinomycetes</taxon>
        <taxon>Micrococcales</taxon>
        <taxon>Micrococcaceae</taxon>
        <taxon>Pseudarthrobacter</taxon>
    </lineage>
</organism>
<evidence type="ECO:0000256" key="2">
    <source>
        <dbReference type="ARBA" id="ARBA00023125"/>
    </source>
</evidence>
<reference evidence="6 7" key="1">
    <citation type="submission" date="2020-01" db="EMBL/GenBank/DDBJ databases">
        <title>Pseudarthrobacter psychrotolerans sp. nov., isolated from antarctic soil.</title>
        <authorList>
            <person name="Shin Y."/>
            <person name="Park W."/>
        </authorList>
    </citation>
    <scope>NUCLEOTIDE SEQUENCE [LARGE SCALE GENOMIC DNA]</scope>
    <source>
        <strain evidence="6 7">YJ56</strain>
    </source>
</reference>
<sequence length="200" mass="21460">MPKLWNETIESHRDAVRAAILDATASLVADRGLAPVTMSQIAQAAGIGRATLYKYFPDVEAILTAWHERQINSHLEYLSQVRNRTVGPGQQVESVLEAYAFLSHSGPGTADFARLHQGPHVGLAQQHLRGFLADLLRQGADAGRFRRDVAPDELAAFCLHALEAASALTSRDAVLRLVKVTMTALQPPPPPHSGSGGSGS</sequence>
<dbReference type="InterPro" id="IPR036271">
    <property type="entry name" value="Tet_transcr_reg_TetR-rel_C_sf"/>
</dbReference>
<dbReference type="InterPro" id="IPR050109">
    <property type="entry name" value="HTH-type_TetR-like_transc_reg"/>
</dbReference>
<name>A0A6P1NLQ4_9MICC</name>
<dbReference type="InterPro" id="IPR009057">
    <property type="entry name" value="Homeodomain-like_sf"/>
</dbReference>
<dbReference type="PRINTS" id="PR00455">
    <property type="entry name" value="HTHTETR"/>
</dbReference>
<dbReference type="PANTHER" id="PTHR30055">
    <property type="entry name" value="HTH-TYPE TRANSCRIPTIONAL REGULATOR RUTR"/>
    <property type="match status" value="1"/>
</dbReference>
<accession>A0A6P1NLQ4</accession>
<dbReference type="InterPro" id="IPR001647">
    <property type="entry name" value="HTH_TetR"/>
</dbReference>
<proteinExistence type="predicted"/>
<dbReference type="EMBL" id="CP047898">
    <property type="protein sequence ID" value="QHK20228.1"/>
    <property type="molecule type" value="Genomic_DNA"/>
</dbReference>
<dbReference type="GO" id="GO:0003700">
    <property type="term" value="F:DNA-binding transcription factor activity"/>
    <property type="evidence" value="ECO:0007669"/>
    <property type="project" value="TreeGrafter"/>
</dbReference>
<dbReference type="Gene3D" id="1.10.357.10">
    <property type="entry name" value="Tetracycline Repressor, domain 2"/>
    <property type="match status" value="1"/>
</dbReference>
<feature type="domain" description="HTH tetR-type" evidence="5">
    <location>
        <begin position="14"/>
        <end position="74"/>
    </location>
</feature>
<dbReference type="SUPFAM" id="SSF46689">
    <property type="entry name" value="Homeodomain-like"/>
    <property type="match status" value="1"/>
</dbReference>
<evidence type="ECO:0000256" key="1">
    <source>
        <dbReference type="ARBA" id="ARBA00023015"/>
    </source>
</evidence>